<dbReference type="Pfam" id="PF03828">
    <property type="entry name" value="PAP_assoc"/>
    <property type="match status" value="1"/>
</dbReference>
<feature type="region of interest" description="Disordered" evidence="5">
    <location>
        <begin position="1"/>
        <end position="252"/>
    </location>
</feature>
<dbReference type="GO" id="GO:0031123">
    <property type="term" value="P:RNA 3'-end processing"/>
    <property type="evidence" value="ECO:0007669"/>
    <property type="project" value="TreeGrafter"/>
</dbReference>
<dbReference type="GO" id="GO:1990817">
    <property type="term" value="F:poly(A) RNA polymerase activity"/>
    <property type="evidence" value="ECO:0007669"/>
    <property type="project" value="UniProtKB-EC"/>
</dbReference>
<comment type="similarity">
    <text evidence="1">Belongs to the DNA polymerase type-B-like family.</text>
</comment>
<evidence type="ECO:0000256" key="1">
    <source>
        <dbReference type="ARBA" id="ARBA00008593"/>
    </source>
</evidence>
<evidence type="ECO:0000259" key="6">
    <source>
        <dbReference type="Pfam" id="PF03828"/>
    </source>
</evidence>
<keyword evidence="3" id="KW-0479">Metal-binding</keyword>
<evidence type="ECO:0000256" key="2">
    <source>
        <dbReference type="ARBA" id="ARBA00012388"/>
    </source>
</evidence>
<dbReference type="InterPro" id="IPR002058">
    <property type="entry name" value="PAP_assoc"/>
</dbReference>
<dbReference type="GO" id="GO:0043634">
    <property type="term" value="P:polyadenylation-dependent ncRNA catabolic process"/>
    <property type="evidence" value="ECO:0007669"/>
    <property type="project" value="TreeGrafter"/>
</dbReference>
<evidence type="ECO:0000259" key="7">
    <source>
        <dbReference type="Pfam" id="PF22600"/>
    </source>
</evidence>
<gene>
    <name evidence="8" type="ORF">LTR78_007160</name>
</gene>
<dbReference type="InterPro" id="IPR045862">
    <property type="entry name" value="Trf4-like"/>
</dbReference>
<dbReference type="GO" id="GO:0010605">
    <property type="term" value="P:negative regulation of macromolecule metabolic process"/>
    <property type="evidence" value="ECO:0007669"/>
    <property type="project" value="UniProtKB-ARBA"/>
</dbReference>
<feature type="compositionally biased region" description="Basic and acidic residues" evidence="5">
    <location>
        <begin position="381"/>
        <end position="396"/>
    </location>
</feature>
<reference evidence="8" key="1">
    <citation type="submission" date="2023-07" db="EMBL/GenBank/DDBJ databases">
        <title>Black Yeasts Isolated from many extreme environments.</title>
        <authorList>
            <person name="Coleine C."/>
            <person name="Stajich J.E."/>
            <person name="Selbmann L."/>
        </authorList>
    </citation>
    <scope>NUCLEOTIDE SEQUENCE</scope>
    <source>
        <strain evidence="8">CCFEE 5485</strain>
    </source>
</reference>
<evidence type="ECO:0000256" key="4">
    <source>
        <dbReference type="ARBA" id="ARBA00022842"/>
    </source>
</evidence>
<sequence>MGDHYYRSGGGEHRYEDSRYDGRQYDPPRYDRYEERDYGGGREYRDHKYDRYARDHYYDRAPPPLPPPPPRADDGYTFRGAAERRPYQPHEEFSFRAPGPRFPPQDNYSQPLPPQRSHRGRGADRQRGYGGPRAIDVARERHASARGRGRGGFRSKAAHRREILNASGRETTPEQLEGMNLHGDTRFHEVASTDDDVSDTSEVIDLTEDGDAGDDGPRKRTKLDVLAPPVVPKWSNPDPYTALPPPESLGGPKKDIVQVIRKAKNDALDSAHAKNLVQENVDFISLNFDDDFNNEEVSDDSDGMNVDPDDASRPSAPVHFSHRPSLHAVIPSAQAPPPNSSRRHPAPTDSPPLSPEDLIMPTEEELVAQYLSKGSDRKRKRDDSRGRRKGDIIDDWKPNRSNSTPWCVSDYSDTSSTALRLHKEICDFYDFVRPFEYEESVRQALITRIQKAVRTSPARGAHNVEILCFGSFAAGLYLPTADMDLVAVTKQYMKGGYPAFGQSNKEMRKVSEHLTRYNIADSISMRVISKAKVPIIKFDDLETGIHVDVSFENDSGLKANETFRRWKAEYPAMPVLVVLIKQLLAMRNLNEVYLGGIGGFTIICMVVSMMQLMPEIQSGAMRAELHYGQLLMHFLDLYGNRFDVRTVGVRMSPPGYFDKIENPMPRQNNERLTIEDPNNAANDIAGGSHEIKTVLDCFRSAHTALQRRLADVDAEPESVLSILGCMWGGNYTSFMNQRQKLSVLHRGHAATPPPAPAPQYLVQNNKKGKNVSATSTNSNGVRHHQQQFTRPLDANGNSHSYPLPPRPPMSPATHALPPKPTTQDTMAYAQDSNSNLTGSALLPTPRHNHGGLDSAPGQNGRGVRPPRNTEEALRMSNDEVAAVLRTGVSQYFSKPQLKRYRKTAKKLKVEKSAVDVGGQQYGVDQVSSPKTSERNRRSRAERRRKRNENKRATAVTDAPEVLESDRTKRSMKTRSMS</sequence>
<dbReference type="GO" id="GO:0005730">
    <property type="term" value="C:nucleolus"/>
    <property type="evidence" value="ECO:0007669"/>
    <property type="project" value="TreeGrafter"/>
</dbReference>
<feature type="compositionally biased region" description="Basic residues" evidence="5">
    <location>
        <begin position="936"/>
        <end position="948"/>
    </location>
</feature>
<feature type="compositionally biased region" description="Polar residues" evidence="5">
    <location>
        <begin position="821"/>
        <end position="838"/>
    </location>
</feature>
<dbReference type="AlphaFoldDB" id="A0AAE0WJV3"/>
<feature type="domain" description="PAP-associated" evidence="6">
    <location>
        <begin position="627"/>
        <end position="682"/>
    </location>
</feature>
<evidence type="ECO:0000313" key="9">
    <source>
        <dbReference type="Proteomes" id="UP001274830"/>
    </source>
</evidence>
<keyword evidence="9" id="KW-1185">Reference proteome</keyword>
<evidence type="ECO:0000256" key="5">
    <source>
        <dbReference type="SAM" id="MobiDB-lite"/>
    </source>
</evidence>
<name>A0AAE0WJV3_9PEZI</name>
<feature type="region of interest" description="Disordered" evidence="5">
    <location>
        <begin position="370"/>
        <end position="396"/>
    </location>
</feature>
<feature type="compositionally biased region" description="Basic residues" evidence="5">
    <location>
        <begin position="144"/>
        <end position="159"/>
    </location>
</feature>
<feature type="compositionally biased region" description="Basic and acidic residues" evidence="5">
    <location>
        <begin position="71"/>
        <end position="94"/>
    </location>
</feature>
<dbReference type="GO" id="GO:0031499">
    <property type="term" value="C:TRAMP complex"/>
    <property type="evidence" value="ECO:0007669"/>
    <property type="project" value="TreeGrafter"/>
</dbReference>
<dbReference type="Proteomes" id="UP001274830">
    <property type="component" value="Unassembled WGS sequence"/>
</dbReference>
<dbReference type="Gene3D" id="1.10.1410.10">
    <property type="match status" value="1"/>
</dbReference>
<keyword evidence="4" id="KW-0460">Magnesium</keyword>
<dbReference type="CDD" id="cd05402">
    <property type="entry name" value="NT_PAP_TUTase"/>
    <property type="match status" value="1"/>
</dbReference>
<dbReference type="Pfam" id="PF22600">
    <property type="entry name" value="MTPAP-like_central"/>
    <property type="match status" value="1"/>
</dbReference>
<feature type="compositionally biased region" description="Acidic residues" evidence="5">
    <location>
        <begin position="205"/>
        <end position="214"/>
    </location>
</feature>
<dbReference type="SUPFAM" id="SSF81301">
    <property type="entry name" value="Nucleotidyltransferase"/>
    <property type="match status" value="1"/>
</dbReference>
<evidence type="ECO:0000256" key="3">
    <source>
        <dbReference type="ARBA" id="ARBA00022723"/>
    </source>
</evidence>
<protein>
    <recommendedName>
        <fullName evidence="2">polynucleotide adenylyltransferase</fullName>
        <ecNumber evidence="2">2.7.7.19</ecNumber>
    </recommendedName>
</protein>
<dbReference type="EMBL" id="JAUTXT010000028">
    <property type="protein sequence ID" value="KAK3673049.1"/>
    <property type="molecule type" value="Genomic_DNA"/>
</dbReference>
<feature type="compositionally biased region" description="Basic and acidic residues" evidence="5">
    <location>
        <begin position="1"/>
        <end position="59"/>
    </location>
</feature>
<proteinExistence type="inferred from homology"/>
<dbReference type="EC" id="2.7.7.19" evidence="2"/>
<feature type="compositionally biased region" description="Pro residues" evidence="5">
    <location>
        <begin position="61"/>
        <end position="70"/>
    </location>
</feature>
<organism evidence="8 9">
    <name type="scientific">Recurvomyces mirabilis</name>
    <dbReference type="NCBI Taxonomy" id="574656"/>
    <lineage>
        <taxon>Eukaryota</taxon>
        <taxon>Fungi</taxon>
        <taxon>Dikarya</taxon>
        <taxon>Ascomycota</taxon>
        <taxon>Pezizomycotina</taxon>
        <taxon>Dothideomycetes</taxon>
        <taxon>Dothideomycetidae</taxon>
        <taxon>Mycosphaerellales</taxon>
        <taxon>Teratosphaeriaceae</taxon>
        <taxon>Recurvomyces</taxon>
    </lineage>
</organism>
<dbReference type="SUPFAM" id="SSF81631">
    <property type="entry name" value="PAP/OAS1 substrate-binding domain"/>
    <property type="match status" value="1"/>
</dbReference>
<feature type="region of interest" description="Disordered" evidence="5">
    <location>
        <begin position="294"/>
        <end position="357"/>
    </location>
</feature>
<dbReference type="PANTHER" id="PTHR23092">
    <property type="entry name" value="POLY(A) RNA POLYMERASE"/>
    <property type="match status" value="1"/>
</dbReference>
<feature type="domain" description="Poly(A) RNA polymerase mitochondrial-like central palm" evidence="7">
    <location>
        <begin position="421"/>
        <end position="564"/>
    </location>
</feature>
<dbReference type="PANTHER" id="PTHR23092:SF15">
    <property type="entry name" value="INACTIVE NON-CANONICAL POLY(A) RNA POLYMERASE PROTEIN TRF4-2-RELATED"/>
    <property type="match status" value="1"/>
</dbReference>
<dbReference type="GO" id="GO:0046872">
    <property type="term" value="F:metal ion binding"/>
    <property type="evidence" value="ECO:0007669"/>
    <property type="project" value="UniProtKB-KW"/>
</dbReference>
<accession>A0AAE0WJV3</accession>
<comment type="caution">
    <text evidence="8">The sequence shown here is derived from an EMBL/GenBank/DDBJ whole genome shotgun (WGS) entry which is preliminary data.</text>
</comment>
<dbReference type="GO" id="GO:0003729">
    <property type="term" value="F:mRNA binding"/>
    <property type="evidence" value="ECO:0007669"/>
    <property type="project" value="TreeGrafter"/>
</dbReference>
<feature type="region of interest" description="Disordered" evidence="5">
    <location>
        <begin position="791"/>
        <end position="868"/>
    </location>
</feature>
<evidence type="ECO:0000313" key="8">
    <source>
        <dbReference type="EMBL" id="KAK3673049.1"/>
    </source>
</evidence>
<dbReference type="InterPro" id="IPR043519">
    <property type="entry name" value="NT_sf"/>
</dbReference>
<dbReference type="InterPro" id="IPR054708">
    <property type="entry name" value="MTPAP-like_central"/>
</dbReference>
<dbReference type="Gene3D" id="3.30.460.10">
    <property type="entry name" value="Beta Polymerase, domain 2"/>
    <property type="match status" value="1"/>
</dbReference>
<feature type="region of interest" description="Disordered" evidence="5">
    <location>
        <begin position="920"/>
        <end position="977"/>
    </location>
</feature>